<keyword evidence="2 5" id="KW-0812">Transmembrane</keyword>
<dbReference type="OrthoDB" id="43458at2759"/>
<sequence>MGGDVEKMIAVGLVWGASNAVMRRGALIWDQKRSATPPDGRRGLLGHVLRWLDLPNLAISVPFLIISPLRRFLLYLGGSPISVAVPVTNAPFAATAVAALIFGEEMRVGPALFGTALIVLGVWIVYMRSLINGLICFFWRIPHFV</sequence>
<evidence type="ECO:0000256" key="5">
    <source>
        <dbReference type="SAM" id="Phobius"/>
    </source>
</evidence>
<reference evidence="7" key="2">
    <citation type="submission" date="2025-08" db="UniProtKB">
        <authorList>
            <consortium name="RefSeq"/>
        </authorList>
    </citation>
    <scope>IDENTIFICATION</scope>
    <source>
        <tissue evidence="7">Young leaves</tissue>
    </source>
</reference>
<dbReference type="Pfam" id="PF10639">
    <property type="entry name" value="TMEM234"/>
    <property type="match status" value="1"/>
</dbReference>
<dbReference type="GO" id="GO:0016020">
    <property type="term" value="C:membrane"/>
    <property type="evidence" value="ECO:0007669"/>
    <property type="project" value="UniProtKB-SubCell"/>
</dbReference>
<name>A0A8B7C744_PHODC</name>
<reference evidence="6" key="1">
    <citation type="journal article" date="2019" name="Nat. Commun.">
        <title>Genome-wide association mapping of date palm fruit traits.</title>
        <authorList>
            <person name="Hazzouri K.M."/>
            <person name="Gros-Balthazard M."/>
            <person name="Flowers J.M."/>
            <person name="Copetti D."/>
            <person name="Lemansour A."/>
            <person name="Lebrun M."/>
            <person name="Masmoudi K."/>
            <person name="Ferrand S."/>
            <person name="Dhar M.I."/>
            <person name="Fresquez Z.A."/>
            <person name="Rosas U."/>
            <person name="Zhang J."/>
            <person name="Talag J."/>
            <person name="Lee S."/>
            <person name="Kudrna D."/>
            <person name="Powell R.F."/>
            <person name="Leitch I.J."/>
            <person name="Krueger R.R."/>
            <person name="Wing R.A."/>
            <person name="Amiri K.M.A."/>
            <person name="Purugganan M.D."/>
        </authorList>
    </citation>
    <scope>NUCLEOTIDE SEQUENCE [LARGE SCALE GENOMIC DNA]</scope>
    <source>
        <strain evidence="6">cv. Khalas</strain>
    </source>
</reference>
<organism evidence="6 7">
    <name type="scientific">Phoenix dactylifera</name>
    <name type="common">Date palm</name>
    <dbReference type="NCBI Taxonomy" id="42345"/>
    <lineage>
        <taxon>Eukaryota</taxon>
        <taxon>Viridiplantae</taxon>
        <taxon>Streptophyta</taxon>
        <taxon>Embryophyta</taxon>
        <taxon>Tracheophyta</taxon>
        <taxon>Spermatophyta</taxon>
        <taxon>Magnoliopsida</taxon>
        <taxon>Liliopsida</taxon>
        <taxon>Arecaceae</taxon>
        <taxon>Coryphoideae</taxon>
        <taxon>Phoeniceae</taxon>
        <taxon>Phoenix</taxon>
    </lineage>
</organism>
<accession>A0A8B7C744</accession>
<dbReference type="AlphaFoldDB" id="A0A8B7C744"/>
<dbReference type="GeneID" id="103709493"/>
<proteinExistence type="predicted"/>
<dbReference type="KEGG" id="pda:103709493"/>
<evidence type="ECO:0000313" key="6">
    <source>
        <dbReference type="Proteomes" id="UP000228380"/>
    </source>
</evidence>
<keyword evidence="4 5" id="KW-0472">Membrane</keyword>
<dbReference type="PANTHER" id="PTHR28668">
    <property type="entry name" value="TRANSMEMBRANE PROTEIN 234"/>
    <property type="match status" value="1"/>
</dbReference>
<gene>
    <name evidence="7" type="primary">LOC103709493</name>
</gene>
<evidence type="ECO:0000313" key="7">
    <source>
        <dbReference type="RefSeq" id="XP_008793080.2"/>
    </source>
</evidence>
<keyword evidence="3 5" id="KW-1133">Transmembrane helix</keyword>
<dbReference type="RefSeq" id="XP_008793080.2">
    <property type="nucleotide sequence ID" value="XM_008794858.3"/>
</dbReference>
<dbReference type="Proteomes" id="UP000228380">
    <property type="component" value="Chromosome 11"/>
</dbReference>
<evidence type="ECO:0000256" key="3">
    <source>
        <dbReference type="ARBA" id="ARBA00022989"/>
    </source>
</evidence>
<feature type="transmembrane region" description="Helical" evidence="5">
    <location>
        <begin position="81"/>
        <end position="102"/>
    </location>
</feature>
<keyword evidence="6" id="KW-1185">Reference proteome</keyword>
<dbReference type="PANTHER" id="PTHR28668:SF1">
    <property type="entry name" value="TRANSMEMBRANE PROTEIN 234"/>
    <property type="match status" value="1"/>
</dbReference>
<evidence type="ECO:0000256" key="4">
    <source>
        <dbReference type="ARBA" id="ARBA00023136"/>
    </source>
</evidence>
<evidence type="ECO:0000256" key="1">
    <source>
        <dbReference type="ARBA" id="ARBA00004141"/>
    </source>
</evidence>
<protein>
    <submittedName>
        <fullName evidence="7">Uncharacterized protein LOC103709493</fullName>
    </submittedName>
</protein>
<dbReference type="InterPro" id="IPR018908">
    <property type="entry name" value="TMEM234"/>
</dbReference>
<evidence type="ECO:0000256" key="2">
    <source>
        <dbReference type="ARBA" id="ARBA00022692"/>
    </source>
</evidence>
<comment type="subcellular location">
    <subcellularLocation>
        <location evidence="1">Membrane</location>
        <topology evidence="1">Multi-pass membrane protein</topology>
    </subcellularLocation>
</comment>